<feature type="region of interest" description="Disordered" evidence="4">
    <location>
        <begin position="731"/>
        <end position="780"/>
    </location>
</feature>
<dbReference type="FunCoup" id="A0A1X7U916">
    <property type="interactions" value="714"/>
</dbReference>
<dbReference type="InParanoid" id="A0A1X7U916"/>
<dbReference type="STRING" id="400682.A0A1X7U916"/>
<feature type="region of interest" description="Disordered" evidence="4">
    <location>
        <begin position="423"/>
        <end position="461"/>
    </location>
</feature>
<evidence type="ECO:0000256" key="3">
    <source>
        <dbReference type="ARBA" id="ARBA00023239"/>
    </source>
</evidence>
<dbReference type="Gene3D" id="3.40.640.10">
    <property type="entry name" value="Type I PLP-dependent aspartate aminotransferase-like (Major domain)"/>
    <property type="match status" value="1"/>
</dbReference>
<evidence type="ECO:0000256" key="4">
    <source>
        <dbReference type="SAM" id="MobiDB-lite"/>
    </source>
</evidence>
<dbReference type="AlphaFoldDB" id="A0A1X7U916"/>
<dbReference type="InterPro" id="IPR015424">
    <property type="entry name" value="PyrdxlP-dep_Trfase"/>
</dbReference>
<dbReference type="KEGG" id="aqu:100636796"/>
<dbReference type="GO" id="GO:0016830">
    <property type="term" value="F:carbon-carbon lyase activity"/>
    <property type="evidence" value="ECO:0007669"/>
    <property type="project" value="InterPro"/>
</dbReference>
<evidence type="ECO:0000313" key="5">
    <source>
        <dbReference type="EnsemblMetazoa" id="Aqu2.1.23951_001"/>
    </source>
</evidence>
<dbReference type="eggNOG" id="KOG0630">
    <property type="taxonomic scope" value="Eukaryota"/>
</dbReference>
<dbReference type="InterPro" id="IPR015421">
    <property type="entry name" value="PyrdxlP-dep_Trfase_major"/>
</dbReference>
<dbReference type="InterPro" id="IPR050477">
    <property type="entry name" value="GrpII_AminoAcid_Decarb"/>
</dbReference>
<dbReference type="EnsemblMetazoa" id="XM_020000057.1">
    <property type="protein sequence ID" value="XP_019855616.1"/>
    <property type="gene ID" value="LOC100636796"/>
</dbReference>
<organism evidence="5">
    <name type="scientific">Amphimedon queenslandica</name>
    <name type="common">Sponge</name>
    <dbReference type="NCBI Taxonomy" id="400682"/>
    <lineage>
        <taxon>Eukaryota</taxon>
        <taxon>Metazoa</taxon>
        <taxon>Porifera</taxon>
        <taxon>Demospongiae</taxon>
        <taxon>Heteroscleromorpha</taxon>
        <taxon>Haplosclerida</taxon>
        <taxon>Niphatidae</taxon>
        <taxon>Amphimedon</taxon>
    </lineage>
</organism>
<feature type="compositionally biased region" description="Basic and acidic residues" evidence="4">
    <location>
        <begin position="441"/>
        <end position="450"/>
    </location>
</feature>
<dbReference type="Pfam" id="PF00282">
    <property type="entry name" value="Pyridoxal_deC"/>
    <property type="match status" value="1"/>
</dbReference>
<protein>
    <recommendedName>
        <fullName evidence="7">Pyridoxal-dependent decarboxylase domain-containing protein 1</fullName>
    </recommendedName>
</protein>
<dbReference type="SUPFAM" id="SSF53383">
    <property type="entry name" value="PLP-dependent transferases"/>
    <property type="match status" value="1"/>
</dbReference>
<feature type="compositionally biased region" description="Acidic residues" evidence="4">
    <location>
        <begin position="743"/>
        <end position="753"/>
    </location>
</feature>
<dbReference type="InterPro" id="IPR002129">
    <property type="entry name" value="PyrdxlP-dep_de-COase"/>
</dbReference>
<dbReference type="Proteomes" id="UP000007879">
    <property type="component" value="Unassembled WGS sequence"/>
</dbReference>
<dbReference type="PANTHER" id="PTHR42735:SF1">
    <property type="entry name" value="PYRIDOXAL-DEPENDENT DECARBOXYLASE DOMAIN-CONTAINING PROTEIN 1-RELATED"/>
    <property type="match status" value="1"/>
</dbReference>
<proteinExistence type="predicted"/>
<evidence type="ECO:0000256" key="1">
    <source>
        <dbReference type="ARBA" id="ARBA00001933"/>
    </source>
</evidence>
<accession>A0A1X7U916</accession>
<keyword evidence="2" id="KW-0663">Pyridoxal phosphate</keyword>
<dbReference type="OrthoDB" id="2161780at2759"/>
<dbReference type="PANTHER" id="PTHR42735">
    <property type="match status" value="1"/>
</dbReference>
<comment type="cofactor">
    <cofactor evidence="1">
        <name>pyridoxal 5'-phosphate</name>
        <dbReference type="ChEBI" id="CHEBI:597326"/>
    </cofactor>
</comment>
<dbReference type="GO" id="GO:0019752">
    <property type="term" value="P:carboxylic acid metabolic process"/>
    <property type="evidence" value="ECO:0007669"/>
    <property type="project" value="InterPro"/>
</dbReference>
<evidence type="ECO:0000256" key="2">
    <source>
        <dbReference type="ARBA" id="ARBA00022898"/>
    </source>
</evidence>
<reference evidence="6" key="1">
    <citation type="journal article" date="2010" name="Nature">
        <title>The Amphimedon queenslandica genome and the evolution of animal complexity.</title>
        <authorList>
            <person name="Srivastava M."/>
            <person name="Simakov O."/>
            <person name="Chapman J."/>
            <person name="Fahey B."/>
            <person name="Gauthier M.E."/>
            <person name="Mitros T."/>
            <person name="Richards G.S."/>
            <person name="Conaco C."/>
            <person name="Dacre M."/>
            <person name="Hellsten U."/>
            <person name="Larroux C."/>
            <person name="Putnam N.H."/>
            <person name="Stanke M."/>
            <person name="Adamska M."/>
            <person name="Darling A."/>
            <person name="Degnan S.M."/>
            <person name="Oakley T.H."/>
            <person name="Plachetzki D.C."/>
            <person name="Zhai Y."/>
            <person name="Adamski M."/>
            <person name="Calcino A."/>
            <person name="Cummins S.F."/>
            <person name="Goodstein D.M."/>
            <person name="Harris C."/>
            <person name="Jackson D.J."/>
            <person name="Leys S.P."/>
            <person name="Shu S."/>
            <person name="Woodcroft B.J."/>
            <person name="Vervoort M."/>
            <person name="Kosik K.S."/>
            <person name="Manning G."/>
            <person name="Degnan B.M."/>
            <person name="Rokhsar D.S."/>
        </authorList>
    </citation>
    <scope>NUCLEOTIDE SEQUENCE [LARGE SCALE GENOMIC DNA]</scope>
</reference>
<dbReference type="GO" id="GO:0030170">
    <property type="term" value="F:pyridoxal phosphate binding"/>
    <property type="evidence" value="ECO:0007669"/>
    <property type="project" value="InterPro"/>
</dbReference>
<name>A0A1X7U916_AMPQE</name>
<reference evidence="5" key="2">
    <citation type="submission" date="2017-05" db="UniProtKB">
        <authorList>
            <consortium name="EnsemblMetazoa"/>
        </authorList>
    </citation>
    <scope>IDENTIFICATION</scope>
</reference>
<keyword evidence="6" id="KW-1185">Reference proteome</keyword>
<evidence type="ECO:0000313" key="6">
    <source>
        <dbReference type="Proteomes" id="UP000007879"/>
    </source>
</evidence>
<sequence length="780" mass="86401">MEQSELNTILQKWLEGLQQVSQQQQEKPSNKPENDPLLAEGDQELSNVLDKLGACLKITGPLKTSLHSGGTHLSVLARSLSCYLSVALDQRDIDGLAGYVHVHVANIMIGLIGLDINKPLASIYHDDVRDGYLRAIQMALYRKYDKMGTDGLLAAATKPPVIYLSARGEIEPLYSSCVRAGLPQSSLSIIPCSTVHGSTHSLDTNALEKKINEDNNVGKTPLMVVAYAGTPLAGHIDDLVTLRGICDQYNMWLHVTGHGLSSLCLPEERDEIKGFSDADSFTLFPGTWFGILSSPKITFHKHPKVITTSGVPTPANFPGENPDLSSKDFAIPQSSWLGLYPRGLSKLLALPLWLCMQYLGESALVDTVSYCRGLTKNMMKRLDEIPGITRLAIPSHTSYVILFKYSGSGQLVLPPSFKSFINPVPHPQEQKDSSSDQESGSSEKGDKEGSDTQPPEDDEGPLVVTIHGMPLVLTNLYNVMISKDLQALFPKVGIVTYDMGGKDGIVFHFDPITSFPEYSTSIEDIEKFAEELKQKIDTIYPITQARCLFEVVLRRQSNLRWLEFPNIHCVAIMQYVKSDFIEKQELTFEEVNMLNKLNIELCQHLNNESGVSVFQPFQHGNFTCVLLRELPKEVDMFALLENVITGTKNFEKQKEELQGLEEKIRQGIIAAQEDLSKEKEKFEEEESVLKYVPLVGSVVSWLYPTSPGGVKGRSFNLASGKVQTSEKVYQHKMQVVDEKEEKGEEEGGNDDEAPPSKETTPVKPVTPPKEVTPTPVPTEA</sequence>
<feature type="compositionally biased region" description="Low complexity" evidence="4">
    <location>
        <begin position="756"/>
        <end position="780"/>
    </location>
</feature>
<keyword evidence="3" id="KW-0456">Lyase</keyword>
<evidence type="ECO:0008006" key="7">
    <source>
        <dbReference type="Google" id="ProtNLM"/>
    </source>
</evidence>
<dbReference type="EnsemblMetazoa" id="Aqu2.1.23951_001">
    <property type="protein sequence ID" value="Aqu2.1.23951_001"/>
    <property type="gene ID" value="Aqu2.1.23951"/>
</dbReference>
<gene>
    <name evidence="5" type="primary">100636796</name>
</gene>